<reference evidence="2" key="1">
    <citation type="submission" date="2022-01" db="EMBL/GenBank/DDBJ databases">
        <authorList>
            <person name="Wang Y."/>
        </authorList>
    </citation>
    <scope>NUCLEOTIDE SEQUENCE</scope>
    <source>
        <strain evidence="2">WB101</strain>
    </source>
</reference>
<evidence type="ECO:0000313" key="3">
    <source>
        <dbReference type="Proteomes" id="UP001165366"/>
    </source>
</evidence>
<name>A0ABS9KG89_9BACT</name>
<evidence type="ECO:0000313" key="2">
    <source>
        <dbReference type="EMBL" id="MCG2589883.1"/>
    </source>
</evidence>
<dbReference type="Pfam" id="PF08818">
    <property type="entry name" value="DUF1801"/>
    <property type="match status" value="1"/>
</dbReference>
<dbReference type="Proteomes" id="UP001165366">
    <property type="component" value="Unassembled WGS sequence"/>
</dbReference>
<dbReference type="EMBL" id="JAKLWS010000022">
    <property type="protein sequence ID" value="MCG2589883.1"/>
    <property type="molecule type" value="Genomic_DNA"/>
</dbReference>
<protein>
    <submittedName>
        <fullName evidence="2">DUF1801 domain-containing protein</fullName>
    </submittedName>
</protein>
<organism evidence="2 3">
    <name type="scientific">Rhodohalobacter sulfatireducens</name>
    <dbReference type="NCBI Taxonomy" id="2911366"/>
    <lineage>
        <taxon>Bacteria</taxon>
        <taxon>Pseudomonadati</taxon>
        <taxon>Balneolota</taxon>
        <taxon>Balneolia</taxon>
        <taxon>Balneolales</taxon>
        <taxon>Balneolaceae</taxon>
        <taxon>Rhodohalobacter</taxon>
    </lineage>
</organism>
<reference evidence="2" key="2">
    <citation type="submission" date="2024-05" db="EMBL/GenBank/DDBJ databases">
        <title>Rhodohalobacter halophilus gen. nov., sp. nov., a moderately halophilic member of the family Balneolaceae.</title>
        <authorList>
            <person name="Xia J."/>
        </authorList>
    </citation>
    <scope>NUCLEOTIDE SEQUENCE</scope>
    <source>
        <strain evidence="2">WB101</strain>
    </source>
</reference>
<proteinExistence type="predicted"/>
<feature type="domain" description="YdhG-like" evidence="1">
    <location>
        <begin position="15"/>
        <end position="104"/>
    </location>
</feature>
<comment type="caution">
    <text evidence="2">The sequence shown here is derived from an EMBL/GenBank/DDBJ whole genome shotgun (WGS) entry which is preliminary data.</text>
</comment>
<gene>
    <name evidence="2" type="ORF">L6773_14980</name>
</gene>
<sequence length="108" mass="12445">MEAADRYFSALKSPQKEICLTLRGIIFRQIPSVHEEMKWGVPAYAGGKFYIVALKDHVNLGFSLKDLSREKQRMLKGSGKTMKHLEYYTLDDIEELTIKDLLKSVLHD</sequence>
<keyword evidence="3" id="KW-1185">Reference proteome</keyword>
<dbReference type="InterPro" id="IPR014922">
    <property type="entry name" value="YdhG-like"/>
</dbReference>
<dbReference type="SUPFAM" id="SSF159888">
    <property type="entry name" value="YdhG-like"/>
    <property type="match status" value="1"/>
</dbReference>
<dbReference type="Gene3D" id="3.90.1150.200">
    <property type="match status" value="1"/>
</dbReference>
<dbReference type="RefSeq" id="WP_237855241.1">
    <property type="nucleotide sequence ID" value="NZ_JAKLWS010000022.1"/>
</dbReference>
<accession>A0ABS9KG89</accession>
<evidence type="ECO:0000259" key="1">
    <source>
        <dbReference type="Pfam" id="PF08818"/>
    </source>
</evidence>